<dbReference type="AlphaFoldDB" id="A0AAD3TUG6"/>
<dbReference type="Proteomes" id="UP001222932">
    <property type="component" value="Unassembled WGS sequence"/>
</dbReference>
<gene>
    <name evidence="8" type="primary">DAP1</name>
    <name evidence="8" type="ORF">CspeluHIS016_0308990</name>
</gene>
<dbReference type="PANTHER" id="PTHR10281">
    <property type="entry name" value="MEMBRANE-ASSOCIATED PROGESTERONE RECEPTOR COMPONENT-RELATED"/>
    <property type="match status" value="1"/>
</dbReference>
<evidence type="ECO:0000256" key="5">
    <source>
        <dbReference type="ARBA" id="ARBA00023004"/>
    </source>
</evidence>
<dbReference type="FunFam" id="3.10.120.10:FF:000003">
    <property type="entry name" value="membrane-associated progesterone receptor component 1"/>
    <property type="match status" value="1"/>
</dbReference>
<accession>A0AAD3TUG6</accession>
<comment type="caution">
    <text evidence="8">The sequence shown here is derived from an EMBL/GenBank/DDBJ whole genome shotgun (WGS) entry which is preliminary data.</text>
</comment>
<reference evidence="8" key="2">
    <citation type="submission" date="2023-06" db="EMBL/GenBank/DDBJ databases">
        <authorList>
            <person name="Kobayashi Y."/>
            <person name="Kayamori A."/>
            <person name="Aoki K."/>
            <person name="Shiwa Y."/>
            <person name="Fujita N."/>
            <person name="Sugita T."/>
            <person name="Iwasaki W."/>
            <person name="Tanaka N."/>
            <person name="Takashima M."/>
        </authorList>
    </citation>
    <scope>NUCLEOTIDE SEQUENCE</scope>
    <source>
        <strain evidence="8">HIS016</strain>
    </source>
</reference>
<evidence type="ECO:0000256" key="4">
    <source>
        <dbReference type="ARBA" id="ARBA00022824"/>
    </source>
</evidence>
<protein>
    <recommendedName>
        <fullName evidence="7">Cytochrome b5 heme-binding domain-containing protein</fullName>
    </recommendedName>
</protein>
<dbReference type="SMART" id="SM01117">
    <property type="entry name" value="Cyt-b5"/>
    <property type="match status" value="1"/>
</dbReference>
<dbReference type="GO" id="GO:0005783">
    <property type="term" value="C:endoplasmic reticulum"/>
    <property type="evidence" value="ECO:0007669"/>
    <property type="project" value="UniProtKB-SubCell"/>
</dbReference>
<dbReference type="InterPro" id="IPR001199">
    <property type="entry name" value="Cyt_B5-like_heme/steroid-bd"/>
</dbReference>
<proteinExistence type="inferred from homology"/>
<name>A0AAD3TUG6_9TREE</name>
<evidence type="ECO:0000256" key="2">
    <source>
        <dbReference type="ARBA" id="ARBA00022617"/>
    </source>
</evidence>
<dbReference type="GO" id="GO:0046872">
    <property type="term" value="F:metal ion binding"/>
    <property type="evidence" value="ECO:0007669"/>
    <property type="project" value="UniProtKB-KW"/>
</dbReference>
<dbReference type="Gene3D" id="3.10.120.10">
    <property type="entry name" value="Cytochrome b5-like heme/steroid binding domain"/>
    <property type="match status" value="1"/>
</dbReference>
<dbReference type="GO" id="GO:0020037">
    <property type="term" value="F:heme binding"/>
    <property type="evidence" value="ECO:0007669"/>
    <property type="project" value="UniProtKB-ARBA"/>
</dbReference>
<sequence length="171" mass="19077">MSLSLSNPLNAALVPAILFVVYRILFPSKPTAPSVPYTRYDQGEYNWAPTKHPKVAVYKDYDVQELVKNDGRGTSNILLAIARIVDGEITERTVFDVSSGANFYGPEGMYGNFAGRDASRGMAKQSFDEDMLTDLDKPLDDLKDLTAAEIDNMHGWHDHFSNKYKVVGRLV</sequence>
<organism evidence="8 9">
    <name type="scientific">Cutaneotrichosporon spelunceum</name>
    <dbReference type="NCBI Taxonomy" id="1672016"/>
    <lineage>
        <taxon>Eukaryota</taxon>
        <taxon>Fungi</taxon>
        <taxon>Dikarya</taxon>
        <taxon>Basidiomycota</taxon>
        <taxon>Agaricomycotina</taxon>
        <taxon>Tremellomycetes</taxon>
        <taxon>Trichosporonales</taxon>
        <taxon>Trichosporonaceae</taxon>
        <taxon>Cutaneotrichosporon</taxon>
    </lineage>
</organism>
<evidence type="ECO:0000256" key="3">
    <source>
        <dbReference type="ARBA" id="ARBA00022723"/>
    </source>
</evidence>
<evidence type="ECO:0000256" key="6">
    <source>
        <dbReference type="ARBA" id="ARBA00038357"/>
    </source>
</evidence>
<comment type="subcellular location">
    <subcellularLocation>
        <location evidence="1">Endoplasmic reticulum</location>
    </subcellularLocation>
</comment>
<evidence type="ECO:0000313" key="9">
    <source>
        <dbReference type="Proteomes" id="UP001222932"/>
    </source>
</evidence>
<dbReference type="PANTHER" id="PTHR10281:SF72">
    <property type="entry name" value="NEUDESIN"/>
    <property type="match status" value="1"/>
</dbReference>
<keyword evidence="9" id="KW-1185">Reference proteome</keyword>
<dbReference type="Pfam" id="PF00173">
    <property type="entry name" value="Cyt-b5"/>
    <property type="match status" value="1"/>
</dbReference>
<dbReference type="InterPro" id="IPR036400">
    <property type="entry name" value="Cyt_B5-like_heme/steroid_sf"/>
</dbReference>
<evidence type="ECO:0000313" key="8">
    <source>
        <dbReference type="EMBL" id="GMK57059.1"/>
    </source>
</evidence>
<evidence type="ECO:0000256" key="1">
    <source>
        <dbReference type="ARBA" id="ARBA00004240"/>
    </source>
</evidence>
<reference evidence="8" key="1">
    <citation type="journal article" date="2023" name="BMC Genomics">
        <title>Chromosome-level genome assemblies of Cutaneotrichosporon spp. (Trichosporonales, Basidiomycota) reveal imbalanced evolution between nucleotide sequences and chromosome synteny.</title>
        <authorList>
            <person name="Kobayashi Y."/>
            <person name="Kayamori A."/>
            <person name="Aoki K."/>
            <person name="Shiwa Y."/>
            <person name="Matsutani M."/>
            <person name="Fujita N."/>
            <person name="Sugita T."/>
            <person name="Iwasaki W."/>
            <person name="Tanaka N."/>
            <person name="Takashima M."/>
        </authorList>
    </citation>
    <scope>NUCLEOTIDE SEQUENCE</scope>
    <source>
        <strain evidence="8">HIS016</strain>
    </source>
</reference>
<keyword evidence="2" id="KW-0349">Heme</keyword>
<keyword evidence="4" id="KW-0256">Endoplasmic reticulum</keyword>
<dbReference type="GO" id="GO:0016020">
    <property type="term" value="C:membrane"/>
    <property type="evidence" value="ECO:0007669"/>
    <property type="project" value="TreeGrafter"/>
</dbReference>
<keyword evidence="5" id="KW-0408">Iron</keyword>
<dbReference type="InterPro" id="IPR050577">
    <property type="entry name" value="MAPR/NEUFC/NENF-like"/>
</dbReference>
<keyword evidence="3" id="KW-0479">Metal-binding</keyword>
<dbReference type="SUPFAM" id="SSF55856">
    <property type="entry name" value="Cytochrome b5-like heme/steroid binding domain"/>
    <property type="match status" value="1"/>
</dbReference>
<feature type="domain" description="Cytochrome b5 heme-binding" evidence="7">
    <location>
        <begin position="61"/>
        <end position="171"/>
    </location>
</feature>
<evidence type="ECO:0000259" key="7">
    <source>
        <dbReference type="SMART" id="SM01117"/>
    </source>
</evidence>
<dbReference type="EMBL" id="BTCM01000003">
    <property type="protein sequence ID" value="GMK57059.1"/>
    <property type="molecule type" value="Genomic_DNA"/>
</dbReference>
<comment type="similarity">
    <text evidence="6">Belongs to the cytochrome b5 family. MAPR subfamily.</text>
</comment>